<comment type="caution">
    <text evidence="7">The sequence shown here is derived from an EMBL/GenBank/DDBJ whole genome shotgun (WGS) entry which is preliminary data.</text>
</comment>
<name>A0A6B3VYP8_9BACI</name>
<dbReference type="Pfam" id="PF17676">
    <property type="entry name" value="Peptidase_S66C"/>
    <property type="match status" value="1"/>
</dbReference>
<keyword evidence="7" id="KW-0121">Carboxypeptidase</keyword>
<gene>
    <name evidence="7" type="ORF">G4D64_11040</name>
    <name evidence="6" type="ORF">H1Z61_11650</name>
</gene>
<dbReference type="EMBL" id="JACEIO010000027">
    <property type="protein sequence ID" value="MBA4537766.1"/>
    <property type="molecule type" value="Genomic_DNA"/>
</dbReference>
<dbReference type="CDD" id="cd07062">
    <property type="entry name" value="Peptidase_S66_mccF_like"/>
    <property type="match status" value="1"/>
</dbReference>
<dbReference type="InterPro" id="IPR040449">
    <property type="entry name" value="Peptidase_S66_N"/>
</dbReference>
<keyword evidence="2" id="KW-0378">Hydrolase</keyword>
<dbReference type="InterPro" id="IPR027461">
    <property type="entry name" value="Carboxypeptidase_A_C_sf"/>
</dbReference>
<dbReference type="SUPFAM" id="SSF141986">
    <property type="entry name" value="LD-carboxypeptidase A C-terminal domain-like"/>
    <property type="match status" value="1"/>
</dbReference>
<dbReference type="PANTHER" id="PTHR30237">
    <property type="entry name" value="MURAMOYLTETRAPEPTIDE CARBOXYPEPTIDASE"/>
    <property type="match status" value="1"/>
</dbReference>
<dbReference type="AlphaFoldDB" id="A0A6B3VYP8"/>
<dbReference type="PIRSF" id="PIRSF028757">
    <property type="entry name" value="LD-carboxypeptidase"/>
    <property type="match status" value="1"/>
</dbReference>
<proteinExistence type="inferred from homology"/>
<evidence type="ECO:0000259" key="4">
    <source>
        <dbReference type="Pfam" id="PF02016"/>
    </source>
</evidence>
<feature type="active site" description="Charge relay system" evidence="3">
    <location>
        <position position="296"/>
    </location>
</feature>
<evidence type="ECO:0000259" key="5">
    <source>
        <dbReference type="Pfam" id="PF17676"/>
    </source>
</evidence>
<accession>A0A6B3VYP8</accession>
<dbReference type="Gene3D" id="3.50.30.60">
    <property type="entry name" value="LD-carboxypeptidase A C-terminal domain-like"/>
    <property type="match status" value="1"/>
</dbReference>
<reference evidence="6 9" key="2">
    <citation type="submission" date="2020-07" db="EMBL/GenBank/DDBJ databases">
        <authorList>
            <person name="Feng H."/>
        </authorList>
    </citation>
    <scope>NUCLEOTIDE SEQUENCE [LARGE SCALE GENOMIC DNA]</scope>
    <source>
        <strain evidence="6">S-12</strain>
        <strain evidence="9">s-12</strain>
    </source>
</reference>
<feature type="active site" description="Charge relay system" evidence="3">
    <location>
        <position position="228"/>
    </location>
</feature>
<dbReference type="Gene3D" id="3.40.50.10740">
    <property type="entry name" value="Class I glutamine amidotransferase-like"/>
    <property type="match status" value="1"/>
</dbReference>
<dbReference type="InterPro" id="IPR029062">
    <property type="entry name" value="Class_I_gatase-like"/>
</dbReference>
<comment type="similarity">
    <text evidence="1">Belongs to the peptidase S66 family.</text>
</comment>
<dbReference type="Proteomes" id="UP000570010">
    <property type="component" value="Unassembled WGS sequence"/>
</dbReference>
<evidence type="ECO:0000313" key="8">
    <source>
        <dbReference type="Proteomes" id="UP000472971"/>
    </source>
</evidence>
<evidence type="ECO:0000256" key="3">
    <source>
        <dbReference type="PIRSR" id="PIRSR028757-1"/>
    </source>
</evidence>
<keyword evidence="8" id="KW-1185">Reference proteome</keyword>
<evidence type="ECO:0000313" key="9">
    <source>
        <dbReference type="Proteomes" id="UP000570010"/>
    </source>
</evidence>
<evidence type="ECO:0000313" key="7">
    <source>
        <dbReference type="EMBL" id="NEY82022.1"/>
    </source>
</evidence>
<dbReference type="InterPro" id="IPR003507">
    <property type="entry name" value="S66_fam"/>
</dbReference>
<reference evidence="7 8" key="1">
    <citation type="submission" date="2020-02" db="EMBL/GenBank/DDBJ databases">
        <title>Bacillus aquiflavi sp. nov., isolated from yellow water of strong flavor Chinese baijiu in Yibin region of China.</title>
        <authorList>
            <person name="Xie J."/>
        </authorList>
    </citation>
    <scope>NUCLEOTIDE SEQUENCE [LARGE SCALE GENOMIC DNA]</scope>
    <source>
        <strain evidence="7 8">3H-10</strain>
    </source>
</reference>
<dbReference type="GO" id="GO:0004180">
    <property type="term" value="F:carboxypeptidase activity"/>
    <property type="evidence" value="ECO:0007669"/>
    <property type="project" value="UniProtKB-KW"/>
</dbReference>
<feature type="domain" description="LD-carboxypeptidase C-terminal" evidence="5">
    <location>
        <begin position="197"/>
        <end position="309"/>
    </location>
</feature>
<dbReference type="RefSeq" id="WP_163242409.1">
    <property type="nucleotide sequence ID" value="NZ_JAAIWN010000025.1"/>
</dbReference>
<sequence>MFANKLKIGDEIRVIASSTSMAVVKGEQVEIAAARLHNLGFKVTFGRHVNTHDEFFSSSISERIEDLHEAFRNPSVKGILTALGGYNSNQLLRYIDYDLIRKNPKIFCGYSDITALGLAIYKKSGLVTYSGPFFSTFGIKYGFDYTLQSFLSAVTNDGTYEIEPSKTWSDDPWYRDQQDVTFYHQDGYFVLNEGKSEGKIIGGHLSTLNLLQGTEYMPSLKNAILFIEDDEETHPLSFDRNLQSLLYLRDAQLIKGLLIGRFQKGSNMTDEALQRIVKSKAELAHIPVIANVNIGHVNPFATFPIGAKAIIEAKGTETKIMIEQAE</sequence>
<keyword evidence="7" id="KW-0645">Protease</keyword>
<dbReference type="PANTHER" id="PTHR30237:SF6">
    <property type="entry name" value="CARBOXYPEPTIDASE YOCD-RELATED"/>
    <property type="match status" value="1"/>
</dbReference>
<protein>
    <submittedName>
        <fullName evidence="7">LD-carboxypeptidase</fullName>
    </submittedName>
</protein>
<dbReference type="Proteomes" id="UP000472971">
    <property type="component" value="Unassembled WGS sequence"/>
</dbReference>
<dbReference type="InterPro" id="IPR027478">
    <property type="entry name" value="LdcA_N"/>
</dbReference>
<evidence type="ECO:0000313" key="6">
    <source>
        <dbReference type="EMBL" id="MBA4537766.1"/>
    </source>
</evidence>
<evidence type="ECO:0000256" key="1">
    <source>
        <dbReference type="ARBA" id="ARBA00010233"/>
    </source>
</evidence>
<dbReference type="EMBL" id="JAAIWN010000025">
    <property type="protein sequence ID" value="NEY82022.1"/>
    <property type="molecule type" value="Genomic_DNA"/>
</dbReference>
<organism evidence="7 8">
    <name type="scientific">Bacillus aquiflavi</name>
    <dbReference type="NCBI Taxonomy" id="2672567"/>
    <lineage>
        <taxon>Bacteria</taxon>
        <taxon>Bacillati</taxon>
        <taxon>Bacillota</taxon>
        <taxon>Bacilli</taxon>
        <taxon>Bacillales</taxon>
        <taxon>Bacillaceae</taxon>
        <taxon>Bacillus</taxon>
    </lineage>
</organism>
<feature type="active site" description="Nucleophile" evidence="3">
    <location>
        <position position="111"/>
    </location>
</feature>
<dbReference type="Pfam" id="PF02016">
    <property type="entry name" value="Peptidase_S66"/>
    <property type="match status" value="1"/>
</dbReference>
<feature type="domain" description="LD-carboxypeptidase N-terminal" evidence="4">
    <location>
        <begin position="12"/>
        <end position="131"/>
    </location>
</feature>
<dbReference type="InterPro" id="IPR040921">
    <property type="entry name" value="Peptidase_S66C"/>
</dbReference>
<dbReference type="SUPFAM" id="SSF52317">
    <property type="entry name" value="Class I glutamine amidotransferase-like"/>
    <property type="match status" value="1"/>
</dbReference>
<evidence type="ECO:0000256" key="2">
    <source>
        <dbReference type="ARBA" id="ARBA00022801"/>
    </source>
</evidence>